<keyword evidence="2" id="KW-0805">Transcription regulation</keyword>
<evidence type="ECO:0000256" key="2">
    <source>
        <dbReference type="ARBA" id="ARBA00023015"/>
    </source>
</evidence>
<gene>
    <name evidence="6" type="primary">dmlR_1</name>
    <name evidence="6" type="ORF">VMF7928_00122</name>
</gene>
<keyword evidence="4" id="KW-0804">Transcription</keyword>
<dbReference type="CDD" id="cd08422">
    <property type="entry name" value="PBP2_CrgA_like"/>
    <property type="match status" value="1"/>
</dbReference>
<dbReference type="Pfam" id="PF00126">
    <property type="entry name" value="HTH_1"/>
    <property type="match status" value="1"/>
</dbReference>
<dbReference type="InterPro" id="IPR036390">
    <property type="entry name" value="WH_DNA-bd_sf"/>
</dbReference>
<dbReference type="Gene3D" id="3.40.190.290">
    <property type="match status" value="1"/>
</dbReference>
<evidence type="ECO:0000256" key="4">
    <source>
        <dbReference type="ARBA" id="ARBA00023163"/>
    </source>
</evidence>
<dbReference type="Proteomes" id="UP000838748">
    <property type="component" value="Unassembled WGS sequence"/>
</dbReference>
<dbReference type="PROSITE" id="PS50931">
    <property type="entry name" value="HTH_LYSR"/>
    <property type="match status" value="1"/>
</dbReference>
<dbReference type="SUPFAM" id="SSF53850">
    <property type="entry name" value="Periplasmic binding protein-like II"/>
    <property type="match status" value="1"/>
</dbReference>
<sequence length="302" mass="33344">MNIEHVRLFVRLASTHNISMAGQELGLSPAVASSHINKLEERLGVRLVHRTTRKVSLTEEGQAFLPHAEAVLNSIEVAKASVGSGSVAPEGILRVTAPASFGRMHMMPALKGFMAKHPNLSVDFRFSDSIVDLVEGGFDVAIHNAALKDSTLVARKLAVDKRLLCASPEYIRKFGEPKHPSELNEHRCIILHGLENWQFSSADGPINIKPKGYFKSDNGEAVREASASGIGITINSAWSAYKHLNKGELVTILKDYPLITETSIWAVYPSSRLLAPKVRAFIEYFSDYYGDPPYWESHLKNI</sequence>
<dbReference type="PANTHER" id="PTHR30537:SF5">
    <property type="entry name" value="HTH-TYPE TRANSCRIPTIONAL ACTIVATOR TTDR-RELATED"/>
    <property type="match status" value="1"/>
</dbReference>
<dbReference type="SUPFAM" id="SSF46785">
    <property type="entry name" value="Winged helix' DNA-binding domain"/>
    <property type="match status" value="1"/>
</dbReference>
<dbReference type="EMBL" id="CAKLDM010000001">
    <property type="protein sequence ID" value="CAH0536026.1"/>
    <property type="molecule type" value="Genomic_DNA"/>
</dbReference>
<dbReference type="Gene3D" id="1.10.10.10">
    <property type="entry name" value="Winged helix-like DNA-binding domain superfamily/Winged helix DNA-binding domain"/>
    <property type="match status" value="1"/>
</dbReference>
<accession>A0ABN8DWV2</accession>
<keyword evidence="7" id="KW-1185">Reference proteome</keyword>
<keyword evidence="3" id="KW-0238">DNA-binding</keyword>
<name>A0ABN8DWV2_9VIBR</name>
<dbReference type="InterPro" id="IPR005119">
    <property type="entry name" value="LysR_subst-bd"/>
</dbReference>
<dbReference type="InterPro" id="IPR058163">
    <property type="entry name" value="LysR-type_TF_proteobact-type"/>
</dbReference>
<dbReference type="InterPro" id="IPR036388">
    <property type="entry name" value="WH-like_DNA-bd_sf"/>
</dbReference>
<organism evidence="6 7">
    <name type="scientific">Vibrio marisflavi CECT 7928</name>
    <dbReference type="NCBI Taxonomy" id="634439"/>
    <lineage>
        <taxon>Bacteria</taxon>
        <taxon>Pseudomonadati</taxon>
        <taxon>Pseudomonadota</taxon>
        <taxon>Gammaproteobacteria</taxon>
        <taxon>Vibrionales</taxon>
        <taxon>Vibrionaceae</taxon>
        <taxon>Vibrio</taxon>
    </lineage>
</organism>
<reference evidence="6" key="1">
    <citation type="submission" date="2021-11" db="EMBL/GenBank/DDBJ databases">
        <authorList>
            <person name="Rodrigo-Torres L."/>
            <person name="Arahal R. D."/>
            <person name="Lucena T."/>
        </authorList>
    </citation>
    <scope>NUCLEOTIDE SEQUENCE</scope>
    <source>
        <strain evidence="6">CECT 7928</strain>
    </source>
</reference>
<dbReference type="PANTHER" id="PTHR30537">
    <property type="entry name" value="HTH-TYPE TRANSCRIPTIONAL REGULATOR"/>
    <property type="match status" value="1"/>
</dbReference>
<comment type="caution">
    <text evidence="6">The sequence shown here is derived from an EMBL/GenBank/DDBJ whole genome shotgun (WGS) entry which is preliminary data.</text>
</comment>
<protein>
    <submittedName>
        <fullName evidence="6">HTH-type transcriptional regulator DmlR</fullName>
    </submittedName>
</protein>
<evidence type="ECO:0000259" key="5">
    <source>
        <dbReference type="PROSITE" id="PS50931"/>
    </source>
</evidence>
<evidence type="ECO:0000256" key="1">
    <source>
        <dbReference type="ARBA" id="ARBA00009437"/>
    </source>
</evidence>
<proteinExistence type="inferred from homology"/>
<evidence type="ECO:0000313" key="7">
    <source>
        <dbReference type="Proteomes" id="UP000838748"/>
    </source>
</evidence>
<feature type="domain" description="HTH lysR-type" evidence="5">
    <location>
        <begin position="1"/>
        <end position="58"/>
    </location>
</feature>
<dbReference type="InterPro" id="IPR000847">
    <property type="entry name" value="LysR_HTH_N"/>
</dbReference>
<evidence type="ECO:0000256" key="3">
    <source>
        <dbReference type="ARBA" id="ARBA00023125"/>
    </source>
</evidence>
<comment type="similarity">
    <text evidence="1">Belongs to the LysR transcriptional regulatory family.</text>
</comment>
<evidence type="ECO:0000313" key="6">
    <source>
        <dbReference type="EMBL" id="CAH0536026.1"/>
    </source>
</evidence>
<dbReference type="RefSeq" id="WP_237359537.1">
    <property type="nucleotide sequence ID" value="NZ_CAKLDM010000001.1"/>
</dbReference>
<dbReference type="Pfam" id="PF03466">
    <property type="entry name" value="LysR_substrate"/>
    <property type="match status" value="1"/>
</dbReference>